<accession>A0ABY2E316</accession>
<feature type="transmembrane region" description="Helical" evidence="1">
    <location>
        <begin position="157"/>
        <end position="177"/>
    </location>
</feature>
<keyword evidence="3" id="KW-1185">Reference proteome</keyword>
<dbReference type="EMBL" id="SMNA01000006">
    <property type="protein sequence ID" value="TDE92614.1"/>
    <property type="molecule type" value="Genomic_DNA"/>
</dbReference>
<feature type="transmembrane region" description="Helical" evidence="1">
    <location>
        <begin position="78"/>
        <end position="98"/>
    </location>
</feature>
<gene>
    <name evidence="2" type="ORF">EXU48_13815</name>
</gene>
<evidence type="ECO:0000313" key="3">
    <source>
        <dbReference type="Proteomes" id="UP000504882"/>
    </source>
</evidence>
<reference evidence="2 3" key="1">
    <citation type="submission" date="2019-03" db="EMBL/GenBank/DDBJ databases">
        <title>Genomic features of bacteria from cold environments.</title>
        <authorList>
            <person name="Shen L."/>
        </authorList>
    </citation>
    <scope>NUCLEOTIDE SEQUENCE [LARGE SCALE GENOMIC DNA]</scope>
    <source>
        <strain evidence="3">T3246-1</strain>
    </source>
</reference>
<evidence type="ECO:0000313" key="2">
    <source>
        <dbReference type="EMBL" id="TDE92614.1"/>
    </source>
</evidence>
<keyword evidence="1" id="KW-0812">Transmembrane</keyword>
<protein>
    <submittedName>
        <fullName evidence="2">Uncharacterized protein</fullName>
    </submittedName>
</protein>
<feature type="transmembrane region" description="Helical" evidence="1">
    <location>
        <begin position="7"/>
        <end position="27"/>
    </location>
</feature>
<feature type="transmembrane region" description="Helical" evidence="1">
    <location>
        <begin position="119"/>
        <end position="145"/>
    </location>
</feature>
<keyword evidence="1" id="KW-1133">Transmembrane helix</keyword>
<sequence length="341" mass="36540">MTAFRRIPISLIVFLGVLGAGGLALFLARIGAQVLPTCEGQVMGQGDTCIVSSRRNRGGTTWSYEERLDFVQAQSQGVAVGGLLVAVFAVVLIVAVVIRWRRDLAVADQLAGEQAPLTAYVTTTGTTTGLFAVLAFLAGGFGAFLAVGATGSKGTPWIGIVFGALLLALGLLFLWVARPNGCTLVWAYPAVVRIVTQSRIHDVPWQDMQYLSGLGKDAAVWLSWVGRKGTLDIDDKDFFATMRRHINGAVAGVAAQRFEASQPTDFGEITLTGSMLVLKRKSVAAADLSGITLMRDKNGTYYEFRDQRAKVVGLIGVQTVANADVLFDLLAKRLNVGFLQR</sequence>
<name>A0ABY2E316_9MICO</name>
<proteinExistence type="predicted"/>
<comment type="caution">
    <text evidence="2">The sequence shown here is derived from an EMBL/GenBank/DDBJ whole genome shotgun (WGS) entry which is preliminary data.</text>
</comment>
<dbReference type="Proteomes" id="UP000504882">
    <property type="component" value="Unassembled WGS sequence"/>
</dbReference>
<organism evidence="2 3">
    <name type="scientific">Occultella glacieicola</name>
    <dbReference type="NCBI Taxonomy" id="2518684"/>
    <lineage>
        <taxon>Bacteria</taxon>
        <taxon>Bacillati</taxon>
        <taxon>Actinomycetota</taxon>
        <taxon>Actinomycetes</taxon>
        <taxon>Micrococcales</taxon>
        <taxon>Ruaniaceae</taxon>
        <taxon>Occultella</taxon>
    </lineage>
</organism>
<evidence type="ECO:0000256" key="1">
    <source>
        <dbReference type="SAM" id="Phobius"/>
    </source>
</evidence>
<keyword evidence="1" id="KW-0472">Membrane</keyword>